<proteinExistence type="predicted"/>
<dbReference type="InterPro" id="IPR032710">
    <property type="entry name" value="NTF2-like_dom_sf"/>
</dbReference>
<dbReference type="RefSeq" id="WP_379706535.1">
    <property type="nucleotide sequence ID" value="NZ_JBHTAT010000001.1"/>
</dbReference>
<dbReference type="InterPro" id="IPR037401">
    <property type="entry name" value="SnoaL-like"/>
</dbReference>
<evidence type="ECO:0000259" key="1">
    <source>
        <dbReference type="Pfam" id="PF13474"/>
    </source>
</evidence>
<feature type="domain" description="SnoaL-like" evidence="1">
    <location>
        <begin position="6"/>
        <end position="122"/>
    </location>
</feature>
<organism evidence="2 3">
    <name type="scientific">Haloplanus litoreus</name>
    <dbReference type="NCBI Taxonomy" id="767515"/>
    <lineage>
        <taxon>Archaea</taxon>
        <taxon>Methanobacteriati</taxon>
        <taxon>Methanobacteriota</taxon>
        <taxon>Stenosarchaea group</taxon>
        <taxon>Halobacteria</taxon>
        <taxon>Halobacteriales</taxon>
        <taxon>Haloferacaceae</taxon>
        <taxon>Haloplanus</taxon>
    </lineage>
</organism>
<sequence length="124" mass="14510">MDADGTIREYYEALRRGEPLYPYFAERDDVVKFGVGERLVGYDAIAEGLREQTRTTEDWTVESQALRVTERDDHAHFSDTVFMAWTDREADTEYALSTRWSGTLERRDDEWVFVGMHVSTPYVE</sequence>
<evidence type="ECO:0000313" key="2">
    <source>
        <dbReference type="EMBL" id="MFC7255724.1"/>
    </source>
</evidence>
<accession>A0ABD5ZYV9</accession>
<dbReference type="SUPFAM" id="SSF54427">
    <property type="entry name" value="NTF2-like"/>
    <property type="match status" value="1"/>
</dbReference>
<dbReference type="Proteomes" id="UP001596434">
    <property type="component" value="Unassembled WGS sequence"/>
</dbReference>
<dbReference type="Gene3D" id="3.10.450.50">
    <property type="match status" value="1"/>
</dbReference>
<dbReference type="Pfam" id="PF13474">
    <property type="entry name" value="SnoaL_3"/>
    <property type="match status" value="1"/>
</dbReference>
<keyword evidence="3" id="KW-1185">Reference proteome</keyword>
<gene>
    <name evidence="2" type="ORF">ACFQKE_10555</name>
</gene>
<name>A0ABD5ZYV9_9EURY</name>
<reference evidence="2 3" key="1">
    <citation type="journal article" date="2019" name="Int. J. Syst. Evol. Microbiol.">
        <title>The Global Catalogue of Microorganisms (GCM) 10K type strain sequencing project: providing services to taxonomists for standard genome sequencing and annotation.</title>
        <authorList>
            <consortium name="The Broad Institute Genomics Platform"/>
            <consortium name="The Broad Institute Genome Sequencing Center for Infectious Disease"/>
            <person name="Wu L."/>
            <person name="Ma J."/>
        </authorList>
    </citation>
    <scope>NUCLEOTIDE SEQUENCE [LARGE SCALE GENOMIC DNA]</scope>
    <source>
        <strain evidence="2 3">GX21</strain>
    </source>
</reference>
<dbReference type="EMBL" id="JBHTAT010000001">
    <property type="protein sequence ID" value="MFC7255724.1"/>
    <property type="molecule type" value="Genomic_DNA"/>
</dbReference>
<evidence type="ECO:0000313" key="3">
    <source>
        <dbReference type="Proteomes" id="UP001596434"/>
    </source>
</evidence>
<protein>
    <submittedName>
        <fullName evidence="2">Nuclear transport factor 2 family protein</fullName>
    </submittedName>
</protein>
<dbReference type="AlphaFoldDB" id="A0ABD5ZYV9"/>
<comment type="caution">
    <text evidence="2">The sequence shown here is derived from an EMBL/GenBank/DDBJ whole genome shotgun (WGS) entry which is preliminary data.</text>
</comment>
<dbReference type="GeneID" id="96954096"/>